<organism evidence="9 10">
    <name type="scientific">Actinomycetospora chibensis</name>
    <dbReference type="NCBI Taxonomy" id="663606"/>
    <lineage>
        <taxon>Bacteria</taxon>
        <taxon>Bacillati</taxon>
        <taxon>Actinomycetota</taxon>
        <taxon>Actinomycetes</taxon>
        <taxon>Pseudonocardiales</taxon>
        <taxon>Pseudonocardiaceae</taxon>
        <taxon>Actinomycetospora</taxon>
    </lineage>
</organism>
<dbReference type="PROSITE" id="PS50850">
    <property type="entry name" value="MFS"/>
    <property type="match status" value="1"/>
</dbReference>
<keyword evidence="4 7" id="KW-0812">Transmembrane</keyword>
<dbReference type="PANTHER" id="PTHR43045:SF1">
    <property type="entry name" value="SHIKIMATE TRANSPORTER"/>
    <property type="match status" value="1"/>
</dbReference>
<keyword evidence="3" id="KW-1003">Cell membrane</keyword>
<feature type="transmembrane region" description="Helical" evidence="7">
    <location>
        <begin position="322"/>
        <end position="340"/>
    </location>
</feature>
<dbReference type="InterPro" id="IPR011701">
    <property type="entry name" value="MFS"/>
</dbReference>
<dbReference type="Proteomes" id="UP001595909">
    <property type="component" value="Unassembled WGS sequence"/>
</dbReference>
<dbReference type="EMBL" id="JBHSIM010000018">
    <property type="protein sequence ID" value="MFC4832477.1"/>
    <property type="molecule type" value="Genomic_DNA"/>
</dbReference>
<reference evidence="10" key="1">
    <citation type="journal article" date="2019" name="Int. J. Syst. Evol. Microbiol.">
        <title>The Global Catalogue of Microorganisms (GCM) 10K type strain sequencing project: providing services to taxonomists for standard genome sequencing and annotation.</title>
        <authorList>
            <consortium name="The Broad Institute Genomics Platform"/>
            <consortium name="The Broad Institute Genome Sequencing Center for Infectious Disease"/>
            <person name="Wu L."/>
            <person name="Ma J."/>
        </authorList>
    </citation>
    <scope>NUCLEOTIDE SEQUENCE [LARGE SCALE GENOMIC DNA]</scope>
    <source>
        <strain evidence="10">CCUG 50347</strain>
    </source>
</reference>
<dbReference type="PROSITE" id="PS00217">
    <property type="entry name" value="SUGAR_TRANSPORT_2"/>
    <property type="match status" value="1"/>
</dbReference>
<evidence type="ECO:0000313" key="9">
    <source>
        <dbReference type="EMBL" id="MFC4832477.1"/>
    </source>
</evidence>
<accession>A0ABV9RGL2</accession>
<dbReference type="InterPro" id="IPR036259">
    <property type="entry name" value="MFS_trans_sf"/>
</dbReference>
<evidence type="ECO:0000256" key="5">
    <source>
        <dbReference type="ARBA" id="ARBA00022989"/>
    </source>
</evidence>
<feature type="transmembrane region" description="Helical" evidence="7">
    <location>
        <begin position="204"/>
        <end position="223"/>
    </location>
</feature>
<dbReference type="Gene3D" id="1.20.1250.20">
    <property type="entry name" value="MFS general substrate transporter like domains"/>
    <property type="match status" value="2"/>
</dbReference>
<dbReference type="InterPro" id="IPR020846">
    <property type="entry name" value="MFS_dom"/>
</dbReference>
<evidence type="ECO:0000256" key="1">
    <source>
        <dbReference type="ARBA" id="ARBA00004651"/>
    </source>
</evidence>
<feature type="transmembrane region" description="Helical" evidence="7">
    <location>
        <begin position="346"/>
        <end position="366"/>
    </location>
</feature>
<feature type="transmembrane region" description="Helical" evidence="7">
    <location>
        <begin position="260"/>
        <end position="280"/>
    </location>
</feature>
<protein>
    <submittedName>
        <fullName evidence="9">MFS transporter</fullName>
    </submittedName>
</protein>
<evidence type="ECO:0000256" key="6">
    <source>
        <dbReference type="ARBA" id="ARBA00023136"/>
    </source>
</evidence>
<evidence type="ECO:0000256" key="2">
    <source>
        <dbReference type="ARBA" id="ARBA00022448"/>
    </source>
</evidence>
<feature type="transmembrane region" description="Helical" evidence="7">
    <location>
        <begin position="64"/>
        <end position="89"/>
    </location>
</feature>
<keyword evidence="2" id="KW-0813">Transport</keyword>
<comment type="caution">
    <text evidence="9">The sequence shown here is derived from an EMBL/GenBank/DDBJ whole genome shotgun (WGS) entry which is preliminary data.</text>
</comment>
<evidence type="ECO:0000259" key="8">
    <source>
        <dbReference type="PROSITE" id="PS50850"/>
    </source>
</evidence>
<feature type="transmembrane region" description="Helical" evidence="7">
    <location>
        <begin position="387"/>
        <end position="410"/>
    </location>
</feature>
<feature type="transmembrane region" description="Helical" evidence="7">
    <location>
        <begin position="416"/>
        <end position="434"/>
    </location>
</feature>
<keyword evidence="5 7" id="KW-1133">Transmembrane helix</keyword>
<feature type="transmembrane region" description="Helical" evidence="7">
    <location>
        <begin position="172"/>
        <end position="192"/>
    </location>
</feature>
<feature type="transmembrane region" description="Helical" evidence="7">
    <location>
        <begin position="101"/>
        <end position="124"/>
    </location>
</feature>
<keyword evidence="6 7" id="KW-0472">Membrane</keyword>
<gene>
    <name evidence="9" type="ORF">ACFPEL_08655</name>
</gene>
<keyword evidence="10" id="KW-1185">Reference proteome</keyword>
<dbReference type="PANTHER" id="PTHR43045">
    <property type="entry name" value="SHIKIMATE TRANSPORTER"/>
    <property type="match status" value="1"/>
</dbReference>
<dbReference type="CDD" id="cd17369">
    <property type="entry name" value="MFS_ShiA_like"/>
    <property type="match status" value="1"/>
</dbReference>
<evidence type="ECO:0000313" key="10">
    <source>
        <dbReference type="Proteomes" id="UP001595909"/>
    </source>
</evidence>
<name>A0ABV9RGL2_9PSEU</name>
<dbReference type="Pfam" id="PF07690">
    <property type="entry name" value="MFS_1"/>
    <property type="match status" value="1"/>
</dbReference>
<dbReference type="SUPFAM" id="SSF103473">
    <property type="entry name" value="MFS general substrate transporter"/>
    <property type="match status" value="1"/>
</dbReference>
<feature type="transmembrane region" description="Helical" evidence="7">
    <location>
        <begin position="292"/>
        <end position="310"/>
    </location>
</feature>
<evidence type="ECO:0000256" key="7">
    <source>
        <dbReference type="SAM" id="Phobius"/>
    </source>
</evidence>
<evidence type="ECO:0000256" key="3">
    <source>
        <dbReference type="ARBA" id="ARBA00022475"/>
    </source>
</evidence>
<evidence type="ECO:0000256" key="4">
    <source>
        <dbReference type="ARBA" id="ARBA00022692"/>
    </source>
</evidence>
<sequence>MTTSAAATRPVDGPDTSPRTVLIASLIGTTIEWYDFFLFATAAGIVFPQLFYGSQEGGGQSDPTVATLLSFATFAIGFVARPIGGLIFGHIGDRVGRRETLIVTMALTGIATAAIGFLPTYAAIGVAAPILLVVLRVIQGIAIGGEWGGAVLMAVEYAPPGKRGLYGATPQIGLGLGLALGTGVFALLGLVMDDAAFLSWGWRVAFIASLVLVAVGLVVRLAVMETPAFRRMQAAAEVSRVPAVDVLRDPPSRRNLGWTLLARWAEGASFNTWGVFVLTYTVATLKMPRTDVLVAVTIAAVVSAMVVPLAGAWGDRIGRGKVFAVGCVILVVGVFPAFALLGTRSIVAVTAVLIVMLGLSYGLASGAESTLFAEVFPTRTRYTGMSLAFQSGGIYASGLTPLILTSLLAAAGGTPWLAAGYLALAGVVSAVAALRATPLETL</sequence>
<dbReference type="InterPro" id="IPR005829">
    <property type="entry name" value="Sugar_transporter_CS"/>
</dbReference>
<feature type="transmembrane region" description="Helical" evidence="7">
    <location>
        <begin position="130"/>
        <end position="152"/>
    </location>
</feature>
<comment type="subcellular location">
    <subcellularLocation>
        <location evidence="1">Cell membrane</location>
        <topology evidence="1">Multi-pass membrane protein</topology>
    </subcellularLocation>
</comment>
<feature type="domain" description="Major facilitator superfamily (MFS) profile" evidence="8">
    <location>
        <begin position="21"/>
        <end position="438"/>
    </location>
</feature>
<proteinExistence type="predicted"/>
<dbReference type="RefSeq" id="WP_274187714.1">
    <property type="nucleotide sequence ID" value="NZ_BAABHN010000018.1"/>
</dbReference>